<keyword evidence="1" id="KW-0812">Transmembrane</keyword>
<keyword evidence="3" id="KW-1185">Reference proteome</keyword>
<keyword evidence="1" id="KW-1133">Transmembrane helix</keyword>
<evidence type="ECO:0000313" key="2">
    <source>
        <dbReference type="EMBL" id="OMI35071.1"/>
    </source>
</evidence>
<gene>
    <name evidence="2" type="ORF">SPAR_33231</name>
</gene>
<feature type="transmembrane region" description="Helical" evidence="1">
    <location>
        <begin position="31"/>
        <end position="56"/>
    </location>
</feature>
<sequence length="92" mass="9496">MWKTPVGKTPVWKTSVARTTRPLFGADTVRGWGYALAGAAWSLPPAAVALAVAAGAGRSWPAVLRWVCFGAVFVALLLVGGRRAGCGRGVCA</sequence>
<feature type="non-terminal residue" evidence="2">
    <location>
        <position position="92"/>
    </location>
</feature>
<keyword evidence="2" id="KW-0808">Transferase</keyword>
<dbReference type="EMBL" id="ASQP01000420">
    <property type="protein sequence ID" value="OMI35071.1"/>
    <property type="molecule type" value="Genomic_DNA"/>
</dbReference>
<dbReference type="GO" id="GO:0016301">
    <property type="term" value="F:kinase activity"/>
    <property type="evidence" value="ECO:0007669"/>
    <property type="project" value="UniProtKB-KW"/>
</dbReference>
<protein>
    <submittedName>
        <fullName evidence="2">Histidine kinase</fullName>
    </submittedName>
</protein>
<reference evidence="2 3" key="1">
    <citation type="submission" date="2013-05" db="EMBL/GenBank/DDBJ databases">
        <title>Genome sequence of Streptomyces sparsogenes DSM 40356.</title>
        <authorList>
            <person name="Coyne S."/>
            <person name="Seebeck F.P."/>
        </authorList>
    </citation>
    <scope>NUCLEOTIDE SEQUENCE [LARGE SCALE GENOMIC DNA]</scope>
    <source>
        <strain evidence="2 3">DSM 40356</strain>
    </source>
</reference>
<dbReference type="AlphaFoldDB" id="A0A1R1S9P4"/>
<evidence type="ECO:0000256" key="1">
    <source>
        <dbReference type="SAM" id="Phobius"/>
    </source>
</evidence>
<evidence type="ECO:0000313" key="3">
    <source>
        <dbReference type="Proteomes" id="UP000186168"/>
    </source>
</evidence>
<organism evidence="2 3">
    <name type="scientific">Streptomyces sparsogenes DSM 40356</name>
    <dbReference type="NCBI Taxonomy" id="1331668"/>
    <lineage>
        <taxon>Bacteria</taxon>
        <taxon>Bacillati</taxon>
        <taxon>Actinomycetota</taxon>
        <taxon>Actinomycetes</taxon>
        <taxon>Kitasatosporales</taxon>
        <taxon>Streptomycetaceae</taxon>
        <taxon>Streptomyces</taxon>
    </lineage>
</organism>
<dbReference type="Proteomes" id="UP000186168">
    <property type="component" value="Unassembled WGS sequence"/>
</dbReference>
<proteinExistence type="predicted"/>
<feature type="transmembrane region" description="Helical" evidence="1">
    <location>
        <begin position="62"/>
        <end position="79"/>
    </location>
</feature>
<accession>A0A1R1S9P4</accession>
<keyword evidence="2" id="KW-0418">Kinase</keyword>
<name>A0A1R1S9P4_9ACTN</name>
<keyword evidence="1" id="KW-0472">Membrane</keyword>
<comment type="caution">
    <text evidence="2">The sequence shown here is derived from an EMBL/GenBank/DDBJ whole genome shotgun (WGS) entry which is preliminary data.</text>
</comment>